<comment type="function">
    <text evidence="7">Catalyzes the release of premature peptidyl moieties from peptidyl-tRNA molecules trapped in stalled 50S ribosomal subunits, and thus maintains levels of free tRNAs and 50S ribosomes.</text>
</comment>
<evidence type="ECO:0000256" key="1">
    <source>
        <dbReference type="ARBA" id="ARBA00013260"/>
    </source>
</evidence>
<dbReference type="PROSITE" id="PS01195">
    <property type="entry name" value="PEPT_TRNA_HYDROL_1"/>
    <property type="match status" value="1"/>
</dbReference>
<dbReference type="Gene3D" id="3.40.50.1470">
    <property type="entry name" value="Peptidyl-tRNA hydrolase"/>
    <property type="match status" value="1"/>
</dbReference>
<dbReference type="GO" id="GO:0072344">
    <property type="term" value="P:rescue of stalled ribosome"/>
    <property type="evidence" value="ECO:0007669"/>
    <property type="project" value="UniProtKB-UniRule"/>
</dbReference>
<dbReference type="PANTHER" id="PTHR17224">
    <property type="entry name" value="PEPTIDYL-TRNA HYDROLASE"/>
    <property type="match status" value="1"/>
</dbReference>
<evidence type="ECO:0000256" key="3">
    <source>
        <dbReference type="ARBA" id="ARBA00022801"/>
    </source>
</evidence>
<dbReference type="AlphaFoldDB" id="A0A0G4K4H7"/>
<dbReference type="InterPro" id="IPR011008">
    <property type="entry name" value="Dimeric_a/b-barrel"/>
</dbReference>
<dbReference type="InterPro" id="IPR007138">
    <property type="entry name" value="ABM_dom"/>
</dbReference>
<evidence type="ECO:0000259" key="10">
    <source>
        <dbReference type="PROSITE" id="PS51725"/>
    </source>
</evidence>
<accession>A0A0G4K4H7</accession>
<dbReference type="InterPro" id="IPR036416">
    <property type="entry name" value="Pept_tRNA_hydro_sf"/>
</dbReference>
<evidence type="ECO:0000256" key="8">
    <source>
        <dbReference type="RuleBase" id="RU000673"/>
    </source>
</evidence>
<feature type="site" description="Stabilizes the basic form of H active site to accept a proton" evidence="7">
    <location>
        <position position="93"/>
    </location>
</feature>
<dbReference type="CDD" id="cd00462">
    <property type="entry name" value="PTH"/>
    <property type="match status" value="1"/>
</dbReference>
<dbReference type="Pfam" id="PF03992">
    <property type="entry name" value="ABM"/>
    <property type="match status" value="1"/>
</dbReference>
<dbReference type="GO" id="GO:0000049">
    <property type="term" value="F:tRNA binding"/>
    <property type="evidence" value="ECO:0007669"/>
    <property type="project" value="UniProtKB-UniRule"/>
</dbReference>
<sequence>MITKLIIGLGNPGDEYKNNRHNVGFILIDKIAENFNINFDNNKKKSLYARSKERDIEYILLKPQTFMNLSGESAIYISKFFNIKPEDIIVIYDDMDIPFGTFKIKKGGSSGGHNGIKSLISHLQSDDFTRIRIGIGRPSAGKKVNDYVLSNFSKKEREDLDTVIANDIIDAVKIALFESPVIAQNKYNKKIGKENSDKSKGNKNMIKIVARNPVSSENKSKFIETSKELIEKSRKEKGCISYNLYESIDGKYLTFIEEWKDEKAIESHNNSEHFKAIVPKLGELTSGDKDVILYKEVK</sequence>
<dbReference type="FunFam" id="3.40.50.1470:FF:000001">
    <property type="entry name" value="Peptidyl-tRNA hydrolase"/>
    <property type="match status" value="1"/>
</dbReference>
<gene>
    <name evidence="7" type="primary">pth</name>
    <name evidence="11" type="ORF">BRSU_0557</name>
</gene>
<evidence type="ECO:0000256" key="7">
    <source>
        <dbReference type="HAMAP-Rule" id="MF_00083"/>
    </source>
</evidence>
<dbReference type="PANTHER" id="PTHR17224:SF1">
    <property type="entry name" value="PEPTIDYL-TRNA HYDROLASE"/>
    <property type="match status" value="1"/>
</dbReference>
<evidence type="ECO:0000256" key="6">
    <source>
        <dbReference type="ARBA" id="ARBA00050038"/>
    </source>
</evidence>
<keyword evidence="3 7" id="KW-0378">Hydrolase</keyword>
<dbReference type="NCBIfam" id="TIGR00447">
    <property type="entry name" value="pth"/>
    <property type="match status" value="1"/>
</dbReference>
<dbReference type="SUPFAM" id="SSF53178">
    <property type="entry name" value="Peptidyl-tRNA hydrolase-like"/>
    <property type="match status" value="1"/>
</dbReference>
<dbReference type="PROSITE" id="PS01196">
    <property type="entry name" value="PEPT_TRNA_HYDROL_2"/>
    <property type="match status" value="1"/>
</dbReference>
<protein>
    <recommendedName>
        <fullName evidence="6 7">Peptidyl-tRNA hydrolase</fullName>
        <shortName evidence="7">Pth</shortName>
        <ecNumber evidence="1 7">3.1.1.29</ecNumber>
    </recommendedName>
</protein>
<feature type="binding site" evidence="7">
    <location>
        <position position="114"/>
    </location>
    <ligand>
        <name>tRNA</name>
        <dbReference type="ChEBI" id="CHEBI:17843"/>
    </ligand>
</feature>
<keyword evidence="7" id="KW-0963">Cytoplasm</keyword>
<evidence type="ECO:0000256" key="4">
    <source>
        <dbReference type="ARBA" id="ARBA00022884"/>
    </source>
</evidence>
<comment type="subcellular location">
    <subcellularLocation>
        <location evidence="7">Cytoplasm</location>
    </subcellularLocation>
</comment>
<evidence type="ECO:0000256" key="2">
    <source>
        <dbReference type="ARBA" id="ARBA00022555"/>
    </source>
</evidence>
<comment type="subunit">
    <text evidence="7">Monomer.</text>
</comment>
<feature type="active site" description="Proton acceptor" evidence="7">
    <location>
        <position position="21"/>
    </location>
</feature>
<dbReference type="InterPro" id="IPR018171">
    <property type="entry name" value="Pept_tRNA_hydro_CS"/>
</dbReference>
<dbReference type="GO" id="GO:0004045">
    <property type="term" value="F:peptidyl-tRNA hydrolase activity"/>
    <property type="evidence" value="ECO:0007669"/>
    <property type="project" value="UniProtKB-UniRule"/>
</dbReference>
<organism evidence="11 12">
    <name type="scientific">Brachyspira suanatina</name>
    <dbReference type="NCBI Taxonomy" id="381802"/>
    <lineage>
        <taxon>Bacteria</taxon>
        <taxon>Pseudomonadati</taxon>
        <taxon>Spirochaetota</taxon>
        <taxon>Spirochaetia</taxon>
        <taxon>Brachyspirales</taxon>
        <taxon>Brachyspiraceae</taxon>
        <taxon>Brachyspira</taxon>
    </lineage>
</organism>
<evidence type="ECO:0000256" key="9">
    <source>
        <dbReference type="RuleBase" id="RU004320"/>
    </source>
</evidence>
<keyword evidence="2 7" id="KW-0820">tRNA-binding</keyword>
<dbReference type="Pfam" id="PF01195">
    <property type="entry name" value="Pept_tRNA_hydro"/>
    <property type="match status" value="1"/>
</dbReference>
<feature type="site" description="Discriminates between blocked and unblocked aminoacyl-tRNA" evidence="7">
    <location>
        <position position="11"/>
    </location>
</feature>
<dbReference type="RefSeq" id="WP_209435131.1">
    <property type="nucleotide sequence ID" value="NZ_CVLB01000001.1"/>
</dbReference>
<dbReference type="EC" id="3.1.1.29" evidence="1 7"/>
<evidence type="ECO:0000313" key="11">
    <source>
        <dbReference type="EMBL" id="CRF32076.1"/>
    </source>
</evidence>
<comment type="catalytic activity">
    <reaction evidence="7 8">
        <text>an N-acyl-L-alpha-aminoacyl-tRNA + H2O = an N-acyl-L-amino acid + a tRNA + H(+)</text>
        <dbReference type="Rhea" id="RHEA:54448"/>
        <dbReference type="Rhea" id="RHEA-COMP:10123"/>
        <dbReference type="Rhea" id="RHEA-COMP:13883"/>
        <dbReference type="ChEBI" id="CHEBI:15377"/>
        <dbReference type="ChEBI" id="CHEBI:15378"/>
        <dbReference type="ChEBI" id="CHEBI:59874"/>
        <dbReference type="ChEBI" id="CHEBI:78442"/>
        <dbReference type="ChEBI" id="CHEBI:138191"/>
        <dbReference type="EC" id="3.1.1.29"/>
    </reaction>
</comment>
<comment type="function">
    <text evidence="7">Hydrolyzes ribosome-free peptidyl-tRNAs (with 1 or more amino acids incorporated), which drop off the ribosome during protein synthesis, or as a result of ribosome stalling.</text>
</comment>
<feature type="binding site" evidence="7">
    <location>
        <position position="68"/>
    </location>
    <ligand>
        <name>tRNA</name>
        <dbReference type="ChEBI" id="CHEBI:17843"/>
    </ligand>
</feature>
<dbReference type="GO" id="GO:0005737">
    <property type="term" value="C:cytoplasm"/>
    <property type="evidence" value="ECO:0007669"/>
    <property type="project" value="UniProtKB-SubCell"/>
</dbReference>
<keyword evidence="4 7" id="KW-0694">RNA-binding</keyword>
<feature type="binding site" evidence="7">
    <location>
        <position position="66"/>
    </location>
    <ligand>
        <name>tRNA</name>
        <dbReference type="ChEBI" id="CHEBI:17843"/>
    </ligand>
</feature>
<dbReference type="SUPFAM" id="SSF54909">
    <property type="entry name" value="Dimeric alpha+beta barrel"/>
    <property type="match status" value="1"/>
</dbReference>
<name>A0A0G4K4H7_9SPIR</name>
<evidence type="ECO:0000313" key="12">
    <source>
        <dbReference type="Proteomes" id="UP000043763"/>
    </source>
</evidence>
<dbReference type="InterPro" id="IPR001328">
    <property type="entry name" value="Pept_tRNA_hydro"/>
</dbReference>
<reference evidence="12" key="1">
    <citation type="submission" date="2015-04" db="EMBL/GenBank/DDBJ databases">
        <authorList>
            <person name="Mushtaq Mamoona"/>
        </authorList>
    </citation>
    <scope>NUCLEOTIDE SEQUENCE [LARGE SCALE GENOMIC DNA]</scope>
    <source>
        <strain evidence="12">AN4859/03</strain>
    </source>
</reference>
<dbReference type="HAMAP" id="MF_00083">
    <property type="entry name" value="Pept_tRNA_hydro_bact"/>
    <property type="match status" value="1"/>
</dbReference>
<proteinExistence type="inferred from homology"/>
<keyword evidence="12" id="KW-1185">Reference proteome</keyword>
<evidence type="ECO:0000256" key="5">
    <source>
        <dbReference type="ARBA" id="ARBA00038063"/>
    </source>
</evidence>
<dbReference type="EMBL" id="CVLB01000001">
    <property type="protein sequence ID" value="CRF32076.1"/>
    <property type="molecule type" value="Genomic_DNA"/>
</dbReference>
<comment type="similarity">
    <text evidence="5 7 9">Belongs to the PTH family.</text>
</comment>
<dbReference type="Gene3D" id="3.30.70.100">
    <property type="match status" value="1"/>
</dbReference>
<feature type="binding site" evidence="7">
    <location>
        <position position="16"/>
    </location>
    <ligand>
        <name>tRNA</name>
        <dbReference type="ChEBI" id="CHEBI:17843"/>
    </ligand>
</feature>
<dbReference type="Proteomes" id="UP000043763">
    <property type="component" value="Unassembled WGS sequence"/>
</dbReference>
<dbReference type="GO" id="GO:0006515">
    <property type="term" value="P:protein quality control for misfolded or incompletely synthesized proteins"/>
    <property type="evidence" value="ECO:0007669"/>
    <property type="project" value="UniProtKB-UniRule"/>
</dbReference>
<dbReference type="PROSITE" id="PS51725">
    <property type="entry name" value="ABM"/>
    <property type="match status" value="1"/>
</dbReference>
<feature type="domain" description="ABM" evidence="10">
    <location>
        <begin position="206"/>
        <end position="293"/>
    </location>
</feature>